<protein>
    <submittedName>
        <fullName evidence="1">Uncharacterized protein</fullName>
    </submittedName>
</protein>
<dbReference type="eggNOG" id="ENOG502ZZD5">
    <property type="taxonomic scope" value="Bacteria"/>
</dbReference>
<dbReference type="Proteomes" id="UP000023541">
    <property type="component" value="Unassembled WGS sequence"/>
</dbReference>
<dbReference type="STRING" id="1317122.ATO12_15655"/>
<comment type="caution">
    <text evidence="1">The sequence shown here is derived from an EMBL/GenBank/DDBJ whole genome shotgun (WGS) entry which is preliminary data.</text>
</comment>
<name>A0A023BWD8_9FLAO</name>
<keyword evidence="2" id="KW-1185">Reference proteome</keyword>
<dbReference type="RefSeq" id="WP_034241926.1">
    <property type="nucleotide sequence ID" value="NZ_AQRA01000004.1"/>
</dbReference>
<sequence length="83" mass="9615">MDKKILDRINLDFCEEQKNRVIDELSSIELKHVMAESPYNLENTRLSILKLAKGDVSEVIALTKRAKIDFRDIILWATQEKGI</sequence>
<reference evidence="1 2" key="1">
    <citation type="submission" date="2014-04" db="EMBL/GenBank/DDBJ databases">
        <title>Aquimarina sp. 22II-S11-z7 Genome Sequencing.</title>
        <authorList>
            <person name="Lai Q."/>
        </authorList>
    </citation>
    <scope>NUCLEOTIDE SEQUENCE [LARGE SCALE GENOMIC DNA]</scope>
    <source>
        <strain evidence="1 2">22II-S11-z7</strain>
    </source>
</reference>
<dbReference type="EMBL" id="AQRA01000004">
    <property type="protein sequence ID" value="EZH74300.1"/>
    <property type="molecule type" value="Genomic_DNA"/>
</dbReference>
<dbReference type="AlphaFoldDB" id="A0A023BWD8"/>
<proteinExistence type="predicted"/>
<evidence type="ECO:0000313" key="2">
    <source>
        <dbReference type="Proteomes" id="UP000023541"/>
    </source>
</evidence>
<evidence type="ECO:0000313" key="1">
    <source>
        <dbReference type="EMBL" id="EZH74300.1"/>
    </source>
</evidence>
<organism evidence="1 2">
    <name type="scientific">Aquimarina atlantica</name>
    <dbReference type="NCBI Taxonomy" id="1317122"/>
    <lineage>
        <taxon>Bacteria</taxon>
        <taxon>Pseudomonadati</taxon>
        <taxon>Bacteroidota</taxon>
        <taxon>Flavobacteriia</taxon>
        <taxon>Flavobacteriales</taxon>
        <taxon>Flavobacteriaceae</taxon>
        <taxon>Aquimarina</taxon>
    </lineage>
</organism>
<gene>
    <name evidence="1" type="ORF">ATO12_15655</name>
</gene>
<dbReference type="OrthoDB" id="1163568at2"/>
<accession>A0A023BWD8</accession>